<sequence length="176" mass="18974">MPTKPHISPSDKEKAYSAIAGLILENDRERANRVKSAHPDLANLFDDAKERAVFLKASGIFTISGYSKQSLIKVVCSDISYDPNETPIALRLVGSITTTIATDFSINVAMAGQTIPPGTLLTDQNVLLILHIGTDNTTITMKYGDRVVGYLQGDPDYSFSDFNPSPGIAKITQANG</sequence>
<dbReference type="EMBL" id="QJJY01000046">
    <property type="protein sequence ID" value="PXX21684.1"/>
    <property type="molecule type" value="Genomic_DNA"/>
</dbReference>
<protein>
    <submittedName>
        <fullName evidence="1">Uncharacterized protein</fullName>
    </submittedName>
</protein>
<evidence type="ECO:0000313" key="2">
    <source>
        <dbReference type="Proteomes" id="UP000247755"/>
    </source>
</evidence>
<proteinExistence type="predicted"/>
<dbReference type="AlphaFoldDB" id="A0A318HT83"/>
<evidence type="ECO:0000313" key="1">
    <source>
        <dbReference type="EMBL" id="PXX21684.1"/>
    </source>
</evidence>
<gene>
    <name evidence="1" type="ORF">NA66_10462</name>
</gene>
<organism evidence="1 2">
    <name type="scientific">Burkholderia pyrrocinia</name>
    <name type="common">Pseudomonas pyrrocinia</name>
    <dbReference type="NCBI Taxonomy" id="60550"/>
    <lineage>
        <taxon>Bacteria</taxon>
        <taxon>Pseudomonadati</taxon>
        <taxon>Pseudomonadota</taxon>
        <taxon>Betaproteobacteria</taxon>
        <taxon>Burkholderiales</taxon>
        <taxon>Burkholderiaceae</taxon>
        <taxon>Burkholderia</taxon>
        <taxon>Burkholderia cepacia complex</taxon>
    </lineage>
</organism>
<dbReference type="Proteomes" id="UP000247755">
    <property type="component" value="Unassembled WGS sequence"/>
</dbReference>
<accession>A0A318HT83</accession>
<name>A0A318HT83_BURPY</name>
<comment type="caution">
    <text evidence="1">The sequence shown here is derived from an EMBL/GenBank/DDBJ whole genome shotgun (WGS) entry which is preliminary data.</text>
</comment>
<reference evidence="1 2" key="1">
    <citation type="submission" date="2018-05" db="EMBL/GenBank/DDBJ databases">
        <title>Comparative genomics of bacterial root endophytes of switchgrass collected from native prairies over two seasons.</title>
        <authorList>
            <person name="Tang Y."/>
        </authorList>
    </citation>
    <scope>NUCLEOTIDE SEQUENCE [LARGE SCALE GENOMIC DNA]</scope>
    <source>
        <strain evidence="1 2">NFIX32</strain>
    </source>
</reference>
<dbReference type="RefSeq" id="WP_072445327.1">
    <property type="nucleotide sequence ID" value="NZ_QJJY01000046.1"/>
</dbReference>